<proteinExistence type="predicted"/>
<name>A0ACD2ZZQ8_9AGAR</name>
<gene>
    <name evidence="1" type="ORF">BDN72DRAFT_851661</name>
</gene>
<sequence length="126" mass="13915">MLNISTAAFHLNYLFKGHIDFATVEDVLSVLEPGSCNGIKQVPVGNFKNPLHVALSLSPILLFVQVTIQSKSMGRPRLMEVRPPHLLLFHVSANSQGLESGWTPKASGHKESRRNGLGHAVPHCWW</sequence>
<evidence type="ECO:0000313" key="2">
    <source>
        <dbReference type="Proteomes" id="UP000308600"/>
    </source>
</evidence>
<dbReference type="Proteomes" id="UP000308600">
    <property type="component" value="Unassembled WGS sequence"/>
</dbReference>
<evidence type="ECO:0000313" key="1">
    <source>
        <dbReference type="EMBL" id="TFK58655.1"/>
    </source>
</evidence>
<keyword evidence="2" id="KW-1185">Reference proteome</keyword>
<dbReference type="EMBL" id="ML209254">
    <property type="protein sequence ID" value="TFK58655.1"/>
    <property type="molecule type" value="Genomic_DNA"/>
</dbReference>
<reference evidence="1 2" key="1">
    <citation type="journal article" date="2019" name="Nat. Ecol. Evol.">
        <title>Megaphylogeny resolves global patterns of mushroom evolution.</title>
        <authorList>
            <person name="Varga T."/>
            <person name="Krizsan K."/>
            <person name="Foldi C."/>
            <person name="Dima B."/>
            <person name="Sanchez-Garcia M."/>
            <person name="Sanchez-Ramirez S."/>
            <person name="Szollosi G.J."/>
            <person name="Szarkandi J.G."/>
            <person name="Papp V."/>
            <person name="Albert L."/>
            <person name="Andreopoulos W."/>
            <person name="Angelini C."/>
            <person name="Antonin V."/>
            <person name="Barry K.W."/>
            <person name="Bougher N.L."/>
            <person name="Buchanan P."/>
            <person name="Buyck B."/>
            <person name="Bense V."/>
            <person name="Catcheside P."/>
            <person name="Chovatia M."/>
            <person name="Cooper J."/>
            <person name="Damon W."/>
            <person name="Desjardin D."/>
            <person name="Finy P."/>
            <person name="Geml J."/>
            <person name="Haridas S."/>
            <person name="Hughes K."/>
            <person name="Justo A."/>
            <person name="Karasinski D."/>
            <person name="Kautmanova I."/>
            <person name="Kiss B."/>
            <person name="Kocsube S."/>
            <person name="Kotiranta H."/>
            <person name="LaButti K.M."/>
            <person name="Lechner B.E."/>
            <person name="Liimatainen K."/>
            <person name="Lipzen A."/>
            <person name="Lukacs Z."/>
            <person name="Mihaltcheva S."/>
            <person name="Morgado L.N."/>
            <person name="Niskanen T."/>
            <person name="Noordeloos M.E."/>
            <person name="Ohm R.A."/>
            <person name="Ortiz-Santana B."/>
            <person name="Ovrebo C."/>
            <person name="Racz N."/>
            <person name="Riley R."/>
            <person name="Savchenko A."/>
            <person name="Shiryaev A."/>
            <person name="Soop K."/>
            <person name="Spirin V."/>
            <person name="Szebenyi C."/>
            <person name="Tomsovsky M."/>
            <person name="Tulloss R.E."/>
            <person name="Uehling J."/>
            <person name="Grigoriev I.V."/>
            <person name="Vagvolgyi C."/>
            <person name="Papp T."/>
            <person name="Martin F.M."/>
            <person name="Miettinen O."/>
            <person name="Hibbett D.S."/>
            <person name="Nagy L.G."/>
        </authorList>
    </citation>
    <scope>NUCLEOTIDE SEQUENCE [LARGE SCALE GENOMIC DNA]</scope>
    <source>
        <strain evidence="1 2">NL-1719</strain>
    </source>
</reference>
<organism evidence="1 2">
    <name type="scientific">Pluteus cervinus</name>
    <dbReference type="NCBI Taxonomy" id="181527"/>
    <lineage>
        <taxon>Eukaryota</taxon>
        <taxon>Fungi</taxon>
        <taxon>Dikarya</taxon>
        <taxon>Basidiomycota</taxon>
        <taxon>Agaricomycotina</taxon>
        <taxon>Agaricomycetes</taxon>
        <taxon>Agaricomycetidae</taxon>
        <taxon>Agaricales</taxon>
        <taxon>Pluteineae</taxon>
        <taxon>Pluteaceae</taxon>
        <taxon>Pluteus</taxon>
    </lineage>
</organism>
<accession>A0ACD2ZZQ8</accession>
<protein>
    <submittedName>
        <fullName evidence="1">Uncharacterized protein</fullName>
    </submittedName>
</protein>